<name>A0A1F5ELL3_9BACT</name>
<comment type="caution">
    <text evidence="1">The sequence shown here is derived from an EMBL/GenBank/DDBJ whole genome shotgun (WGS) entry which is preliminary data.</text>
</comment>
<dbReference type="EMBL" id="MFAA01000039">
    <property type="protein sequence ID" value="OGD68263.1"/>
    <property type="molecule type" value="Genomic_DNA"/>
</dbReference>
<organism evidence="1 2">
    <name type="scientific">Candidatus Campbellbacteria bacterium RIFCSPHIGHO2_12_FULL_35_10</name>
    <dbReference type="NCBI Taxonomy" id="1797578"/>
    <lineage>
        <taxon>Bacteria</taxon>
        <taxon>Candidatus Campbelliibacteriota</taxon>
    </lineage>
</organism>
<gene>
    <name evidence="1" type="ORF">A3E89_00405</name>
</gene>
<sequence length="131" mass="15516">MSESEYSAEWPERWCRSKEKWEEVVRRVKNKQLFDVDSIGWHDLLVVAECGYCEEFVDNPESHVSPCRHCSLFNDNYCSCYKNSNVFWGFVGRMRRRDFCDALEFAQKMLDRIMQDDPEKAIADVGKEIEA</sequence>
<evidence type="ECO:0000313" key="1">
    <source>
        <dbReference type="EMBL" id="OGD68263.1"/>
    </source>
</evidence>
<evidence type="ECO:0000313" key="2">
    <source>
        <dbReference type="Proteomes" id="UP000185891"/>
    </source>
</evidence>
<protein>
    <submittedName>
        <fullName evidence="1">Uncharacterized protein</fullName>
    </submittedName>
</protein>
<accession>A0A1F5ELL3</accession>
<proteinExistence type="predicted"/>
<dbReference type="Proteomes" id="UP000185891">
    <property type="component" value="Unassembled WGS sequence"/>
</dbReference>
<reference evidence="1 2" key="1">
    <citation type="journal article" date="2016" name="Nat. Commun.">
        <title>Thousands of microbial genomes shed light on interconnected biogeochemical processes in an aquifer system.</title>
        <authorList>
            <person name="Anantharaman K."/>
            <person name="Brown C.T."/>
            <person name="Hug L.A."/>
            <person name="Sharon I."/>
            <person name="Castelle C.J."/>
            <person name="Probst A.J."/>
            <person name="Thomas B.C."/>
            <person name="Singh A."/>
            <person name="Wilkins M.J."/>
            <person name="Karaoz U."/>
            <person name="Brodie E.L."/>
            <person name="Williams K.H."/>
            <person name="Hubbard S.S."/>
            <person name="Banfield J.F."/>
        </authorList>
    </citation>
    <scope>NUCLEOTIDE SEQUENCE [LARGE SCALE GENOMIC DNA]</scope>
</reference>
<dbReference type="AlphaFoldDB" id="A0A1F5ELL3"/>